<evidence type="ECO:0000313" key="1">
    <source>
        <dbReference type="EMBL" id="KAI1720347.1"/>
    </source>
</evidence>
<accession>A0AAD4N7S0</accession>
<evidence type="ECO:0000313" key="2">
    <source>
        <dbReference type="Proteomes" id="UP001201812"/>
    </source>
</evidence>
<proteinExistence type="predicted"/>
<comment type="caution">
    <text evidence="1">The sequence shown here is derived from an EMBL/GenBank/DDBJ whole genome shotgun (WGS) entry which is preliminary data.</text>
</comment>
<gene>
    <name evidence="1" type="ORF">DdX_05734</name>
</gene>
<dbReference type="EMBL" id="JAKKPZ010000006">
    <property type="protein sequence ID" value="KAI1720347.1"/>
    <property type="molecule type" value="Genomic_DNA"/>
</dbReference>
<reference evidence="1" key="1">
    <citation type="submission" date="2022-01" db="EMBL/GenBank/DDBJ databases">
        <title>Genome Sequence Resource for Two Populations of Ditylenchus destructor, the Migratory Endoparasitic Phytonematode.</title>
        <authorList>
            <person name="Zhang H."/>
            <person name="Lin R."/>
            <person name="Xie B."/>
        </authorList>
    </citation>
    <scope>NUCLEOTIDE SEQUENCE</scope>
    <source>
        <strain evidence="1">BazhouSP</strain>
    </source>
</reference>
<dbReference type="AlphaFoldDB" id="A0AAD4N7S0"/>
<organism evidence="1 2">
    <name type="scientific">Ditylenchus destructor</name>
    <dbReference type="NCBI Taxonomy" id="166010"/>
    <lineage>
        <taxon>Eukaryota</taxon>
        <taxon>Metazoa</taxon>
        <taxon>Ecdysozoa</taxon>
        <taxon>Nematoda</taxon>
        <taxon>Chromadorea</taxon>
        <taxon>Rhabditida</taxon>
        <taxon>Tylenchina</taxon>
        <taxon>Tylenchomorpha</taxon>
        <taxon>Sphaerularioidea</taxon>
        <taxon>Anguinidae</taxon>
        <taxon>Anguininae</taxon>
        <taxon>Ditylenchus</taxon>
    </lineage>
</organism>
<dbReference type="Proteomes" id="UP001201812">
    <property type="component" value="Unassembled WGS sequence"/>
</dbReference>
<keyword evidence="2" id="KW-1185">Reference proteome</keyword>
<protein>
    <submittedName>
        <fullName evidence="1">Uncharacterized protein</fullName>
    </submittedName>
</protein>
<name>A0AAD4N7S0_9BILA</name>
<sequence length="90" mass="10066">MAERHKQAPPLCPKLLPLQRTSSKHIPPIPTILGEVPKNHTEISMNVFGGHCKVIKVDRWLVSVIIRAVRNVLPSHCFAGQTMPVDLNEK</sequence>